<accession>A0ABT3K003</accession>
<evidence type="ECO:0000313" key="2">
    <source>
        <dbReference type="EMBL" id="MCW4473750.1"/>
    </source>
</evidence>
<feature type="region of interest" description="Disordered" evidence="1">
    <location>
        <begin position="101"/>
        <end position="122"/>
    </location>
</feature>
<name>A0ABT3K003_9XANT</name>
<protein>
    <recommendedName>
        <fullName evidence="4">DSBA-like thioredoxin domain-containing protein</fullName>
    </recommendedName>
</protein>
<evidence type="ECO:0008006" key="4">
    <source>
        <dbReference type="Google" id="ProtNLM"/>
    </source>
</evidence>
<evidence type="ECO:0000256" key="1">
    <source>
        <dbReference type="SAM" id="MobiDB-lite"/>
    </source>
</evidence>
<sequence length="122" mass="13447">MPWLRSTGRLPEALTEQQDPDHGHPAAPMFKAIRDQFPNDVSDAHVLDAAAKAHAEGIRPDQAKVLIQEDRAWVASTQVPGFRVHVGLSAAAPALVDSLERSNQLETQQQEQQRHDTLAMGR</sequence>
<keyword evidence="3" id="KW-1185">Reference proteome</keyword>
<reference evidence="2 3" key="1">
    <citation type="submission" date="2022-10" db="EMBL/GenBank/DDBJ databases">
        <title>Xanthomonas sp. H13-6.</title>
        <authorList>
            <person name="Liu X."/>
            <person name="Deng Z."/>
            <person name="Jiang Y."/>
            <person name="Yu T."/>
            <person name="Ai J."/>
        </authorList>
    </citation>
    <scope>NUCLEOTIDE SEQUENCE [LARGE SCALE GENOMIC DNA]</scope>
    <source>
        <strain evidence="2 3">H13-6</strain>
    </source>
</reference>
<dbReference type="RefSeq" id="WP_265128736.1">
    <property type="nucleotide sequence ID" value="NZ_JAPCHY010000013.1"/>
</dbReference>
<feature type="region of interest" description="Disordered" evidence="1">
    <location>
        <begin position="1"/>
        <end position="27"/>
    </location>
</feature>
<evidence type="ECO:0000313" key="3">
    <source>
        <dbReference type="Proteomes" id="UP001209922"/>
    </source>
</evidence>
<proteinExistence type="predicted"/>
<comment type="caution">
    <text evidence="2">The sequence shown here is derived from an EMBL/GenBank/DDBJ whole genome shotgun (WGS) entry which is preliminary data.</text>
</comment>
<feature type="compositionally biased region" description="Basic and acidic residues" evidence="1">
    <location>
        <begin position="112"/>
        <end position="122"/>
    </location>
</feature>
<dbReference type="EMBL" id="JAPCHY010000013">
    <property type="protein sequence ID" value="MCW4473750.1"/>
    <property type="molecule type" value="Genomic_DNA"/>
</dbReference>
<gene>
    <name evidence="2" type="ORF">OK345_14715</name>
</gene>
<dbReference type="Proteomes" id="UP001209922">
    <property type="component" value="Unassembled WGS sequence"/>
</dbReference>
<organism evidence="2 3">
    <name type="scientific">Xanthomonas chitinilytica</name>
    <dbReference type="NCBI Taxonomy" id="2989819"/>
    <lineage>
        <taxon>Bacteria</taxon>
        <taxon>Pseudomonadati</taxon>
        <taxon>Pseudomonadota</taxon>
        <taxon>Gammaproteobacteria</taxon>
        <taxon>Lysobacterales</taxon>
        <taxon>Lysobacteraceae</taxon>
        <taxon>Xanthomonas</taxon>
    </lineage>
</organism>